<evidence type="ECO:0000256" key="1">
    <source>
        <dbReference type="ARBA" id="ARBA00009477"/>
    </source>
</evidence>
<dbReference type="Gene3D" id="2.40.50.100">
    <property type="match status" value="1"/>
</dbReference>
<reference evidence="5 6" key="1">
    <citation type="submission" date="2023-09" db="EMBL/GenBank/DDBJ databases">
        <authorList>
            <person name="Rey-Velasco X."/>
        </authorList>
    </citation>
    <scope>NUCLEOTIDE SEQUENCE [LARGE SCALE GENOMIC DNA]</scope>
    <source>
        <strain evidence="5 6">P385</strain>
    </source>
</reference>
<keyword evidence="2" id="KW-0175">Coiled coil</keyword>
<organism evidence="5 6">
    <name type="scientific">Spectribacter acetivorans</name>
    <dbReference type="NCBI Taxonomy" id="3075603"/>
    <lineage>
        <taxon>Bacteria</taxon>
        <taxon>Pseudomonadati</taxon>
        <taxon>Pseudomonadota</taxon>
        <taxon>Gammaproteobacteria</taxon>
        <taxon>Salinisphaerales</taxon>
        <taxon>Salinisphaeraceae</taxon>
        <taxon>Spectribacter</taxon>
    </lineage>
</organism>
<dbReference type="SUPFAM" id="SSF111369">
    <property type="entry name" value="HlyD-like secretion proteins"/>
    <property type="match status" value="1"/>
</dbReference>
<evidence type="ECO:0000259" key="4">
    <source>
        <dbReference type="Pfam" id="PF25954"/>
    </source>
</evidence>
<accession>A0ABU3B3T8</accession>
<proteinExistence type="inferred from homology"/>
<dbReference type="RefSeq" id="WP_311656729.1">
    <property type="nucleotide sequence ID" value="NZ_JAVRHY010000001.1"/>
</dbReference>
<name>A0ABU3B3T8_9GAMM</name>
<dbReference type="InterPro" id="IPR058624">
    <property type="entry name" value="MdtA-like_HH"/>
</dbReference>
<evidence type="ECO:0000259" key="3">
    <source>
        <dbReference type="Pfam" id="PF25876"/>
    </source>
</evidence>
<dbReference type="Pfam" id="PF25954">
    <property type="entry name" value="Beta-barrel_RND_2"/>
    <property type="match status" value="1"/>
</dbReference>
<dbReference type="Gene3D" id="2.40.30.170">
    <property type="match status" value="1"/>
</dbReference>
<feature type="domain" description="Multidrug resistance protein MdtA-like alpha-helical hairpin" evidence="3">
    <location>
        <begin position="112"/>
        <end position="188"/>
    </location>
</feature>
<dbReference type="Proteomes" id="UP001259982">
    <property type="component" value="Unassembled WGS sequence"/>
</dbReference>
<comment type="similarity">
    <text evidence="1">Belongs to the membrane fusion protein (MFP) (TC 8.A.1) family.</text>
</comment>
<comment type="caution">
    <text evidence="5">The sequence shown here is derived from an EMBL/GenBank/DDBJ whole genome shotgun (WGS) entry which is preliminary data.</text>
</comment>
<feature type="domain" description="CusB-like beta-barrel" evidence="4">
    <location>
        <begin position="232"/>
        <end position="304"/>
    </location>
</feature>
<dbReference type="NCBIfam" id="TIGR01730">
    <property type="entry name" value="RND_mfp"/>
    <property type="match status" value="1"/>
</dbReference>
<dbReference type="EMBL" id="JAVRHY010000001">
    <property type="protein sequence ID" value="MDT0617124.1"/>
    <property type="molecule type" value="Genomic_DNA"/>
</dbReference>
<evidence type="ECO:0000313" key="6">
    <source>
        <dbReference type="Proteomes" id="UP001259982"/>
    </source>
</evidence>
<dbReference type="Gene3D" id="2.40.420.20">
    <property type="match status" value="1"/>
</dbReference>
<dbReference type="Pfam" id="PF25876">
    <property type="entry name" value="HH_MFP_RND"/>
    <property type="match status" value="1"/>
</dbReference>
<protein>
    <submittedName>
        <fullName evidence="5">Efflux RND transporter periplasmic adaptor subunit</fullName>
    </submittedName>
</protein>
<keyword evidence="6" id="KW-1185">Reference proteome</keyword>
<evidence type="ECO:0000256" key="2">
    <source>
        <dbReference type="SAM" id="Coils"/>
    </source>
</evidence>
<evidence type="ECO:0000313" key="5">
    <source>
        <dbReference type="EMBL" id="MDT0617124.1"/>
    </source>
</evidence>
<dbReference type="InterPro" id="IPR006143">
    <property type="entry name" value="RND_pump_MFP"/>
</dbReference>
<dbReference type="PANTHER" id="PTHR30469">
    <property type="entry name" value="MULTIDRUG RESISTANCE PROTEIN MDTA"/>
    <property type="match status" value="1"/>
</dbReference>
<sequence>MNRRLLIAGLIGVAFAAAAYALMTPAPESTSSRSSVAIAVELSPAEHGSLVTRQRLAGNLEPAAEFQVAPKVAGQIVEVLADIGDSVARGDVVIRLDDAEFEQSVAQARAELAVADARLQEARSAADLATRRLDRIERLESRGVASASELDDARGEAQAQQAAVAVARAQRDQAQAALNSAEVRLGYTRVRADWPGEDETRLVGERMVDAGDTVAANTPLLSIVDIDQLRAVIEVPQSLYGGLAVGDPAQILPPGPDSEAVEARISRIAPRFDPESRRTRVELIVDNQHRRLAAGMFVQVGLESRRVDDAVIVPRAALVSRQGRQGIFTVAPDADTASFVPVEVALETDDRAALRGVDSLAGPVVVLGQDQLTDGAAITRAGQAQRS</sequence>
<dbReference type="Gene3D" id="1.10.287.470">
    <property type="entry name" value="Helix hairpin bin"/>
    <property type="match status" value="1"/>
</dbReference>
<feature type="coiled-coil region" evidence="2">
    <location>
        <begin position="105"/>
        <end position="184"/>
    </location>
</feature>
<dbReference type="InterPro" id="IPR058792">
    <property type="entry name" value="Beta-barrel_RND_2"/>
</dbReference>
<gene>
    <name evidence="5" type="ORF">RM531_01415</name>
</gene>